<keyword evidence="1" id="KW-0812">Transmembrane</keyword>
<gene>
    <name evidence="2" type="ORF">SAMN04489796_11280</name>
</gene>
<dbReference type="Proteomes" id="UP000199492">
    <property type="component" value="Unassembled WGS sequence"/>
</dbReference>
<protein>
    <submittedName>
        <fullName evidence="2">Uncharacterized protein</fullName>
    </submittedName>
</protein>
<evidence type="ECO:0000256" key="1">
    <source>
        <dbReference type="SAM" id="Phobius"/>
    </source>
</evidence>
<evidence type="ECO:0000313" key="3">
    <source>
        <dbReference type="Proteomes" id="UP000199492"/>
    </source>
</evidence>
<proteinExistence type="predicted"/>
<accession>A0A1G8LAK6</accession>
<sequence>MTGTLISLISILIGIVSANLFGRYKRVYTFGFKGNTLVGVFGSILLIKTFGRLGFDPWSIMNDGDFDGLRLIINMIVSAFGGVLGLIIAKKIYIKMNKERS</sequence>
<keyword evidence="1" id="KW-1133">Transmembrane helix</keyword>
<feature type="transmembrane region" description="Helical" evidence="1">
    <location>
        <begin position="34"/>
        <end position="51"/>
    </location>
</feature>
<dbReference type="RefSeq" id="WP_092470887.1">
    <property type="nucleotide sequence ID" value="NZ_FNCZ01000012.1"/>
</dbReference>
<dbReference type="AlphaFoldDB" id="A0A1G8LAK6"/>
<reference evidence="3" key="1">
    <citation type="submission" date="2016-10" db="EMBL/GenBank/DDBJ databases">
        <authorList>
            <person name="Varghese N."/>
            <person name="Submissions S."/>
        </authorList>
    </citation>
    <scope>NUCLEOTIDE SEQUENCE [LARGE SCALE GENOMIC DNA]</scope>
    <source>
        <strain evidence="3">DSM 15363</strain>
    </source>
</reference>
<dbReference type="STRING" id="262004.SAMN04489796_11280"/>
<keyword evidence="3" id="KW-1185">Reference proteome</keyword>
<name>A0A1G8LAK6_9FLAO</name>
<organism evidence="2 3">
    <name type="scientific">Winogradskyella thalassocola</name>
    <dbReference type="NCBI Taxonomy" id="262004"/>
    <lineage>
        <taxon>Bacteria</taxon>
        <taxon>Pseudomonadati</taxon>
        <taxon>Bacteroidota</taxon>
        <taxon>Flavobacteriia</taxon>
        <taxon>Flavobacteriales</taxon>
        <taxon>Flavobacteriaceae</taxon>
        <taxon>Winogradskyella</taxon>
    </lineage>
</organism>
<dbReference type="EMBL" id="FNCZ01000012">
    <property type="protein sequence ID" value="SDI52739.1"/>
    <property type="molecule type" value="Genomic_DNA"/>
</dbReference>
<dbReference type="OrthoDB" id="1189820at2"/>
<feature type="transmembrane region" description="Helical" evidence="1">
    <location>
        <begin position="71"/>
        <end position="89"/>
    </location>
</feature>
<evidence type="ECO:0000313" key="2">
    <source>
        <dbReference type="EMBL" id="SDI52739.1"/>
    </source>
</evidence>
<feature type="transmembrane region" description="Helical" evidence="1">
    <location>
        <begin position="6"/>
        <end position="22"/>
    </location>
</feature>
<keyword evidence="1" id="KW-0472">Membrane</keyword>